<dbReference type="SMART" id="SM00257">
    <property type="entry name" value="LysM"/>
    <property type="match status" value="1"/>
</dbReference>
<dbReference type="AlphaFoldDB" id="Z4WTD9"/>
<dbReference type="Gene3D" id="1.10.530.10">
    <property type="match status" value="1"/>
</dbReference>
<keyword evidence="3" id="KW-0378">Hydrolase</keyword>
<keyword evidence="1" id="KW-0929">Antimicrobial</keyword>
<sequence>MLLYPSSRGIPHLICIFAPVHSYVSLSTFGRLMCRLMGINHRYSRGHLGFTWGLLVSLLLLHIGALSAQTTRKAGHMDYIRTYSSEAKRQMDRYAIPASITLAQGIIETGAGTSTLAQVHNNHFGIKCHSTWQGKRTYKRDDNPNDCFRSYPSARDSYEDHSLFLKGKRYQRLFALRYDDYRGWAKGLQLSGYATNKGYANMLIKTIEDYELYTFDHGEYPSWYKGDRSFTPTHSKPTHATKYDRPMRPSYISYGLLYVLADQNDTYERIAEDMGIPAKKLAKYNDTPEDYPLSEGDIVYLEPKNKEASLRYSTYTVRIGDSMHEISQRYGIRLERLYKLNNKDGDYVPEEGDVLRLR</sequence>
<dbReference type="Gene3D" id="3.10.350.10">
    <property type="entry name" value="LysM domain"/>
    <property type="match status" value="1"/>
</dbReference>
<comment type="caution">
    <text evidence="7">The sequence shown here is derived from an EMBL/GenBank/DDBJ whole genome shotgun (WGS) entry which is preliminary data.</text>
</comment>
<dbReference type="PROSITE" id="PS51782">
    <property type="entry name" value="LYSM"/>
    <property type="match status" value="1"/>
</dbReference>
<dbReference type="SMART" id="SM00047">
    <property type="entry name" value="LYZ2"/>
    <property type="match status" value="1"/>
</dbReference>
<evidence type="ECO:0000256" key="2">
    <source>
        <dbReference type="ARBA" id="ARBA00022638"/>
    </source>
</evidence>
<dbReference type="GO" id="GO:0004040">
    <property type="term" value="F:amidase activity"/>
    <property type="evidence" value="ECO:0007669"/>
    <property type="project" value="InterPro"/>
</dbReference>
<dbReference type="EMBL" id="JDFF01000018">
    <property type="protein sequence ID" value="EWC92097.1"/>
    <property type="molecule type" value="Genomic_DNA"/>
</dbReference>
<dbReference type="InterPro" id="IPR036779">
    <property type="entry name" value="LysM_dom_sf"/>
</dbReference>
<evidence type="ECO:0000313" key="8">
    <source>
        <dbReference type="Proteomes" id="UP000023482"/>
    </source>
</evidence>
<gene>
    <name evidence="7" type="ORF">HMPREF0636_0837</name>
</gene>
<dbReference type="PATRIC" id="fig|887901.3.peg.1005"/>
<name>Z4WTD9_9PORP</name>
<dbReference type="PANTHER" id="PTHR33308:SF9">
    <property type="entry name" value="PEPTIDOGLYCAN HYDROLASE FLGJ"/>
    <property type="match status" value="1"/>
</dbReference>
<dbReference type="GO" id="GO:0031640">
    <property type="term" value="P:killing of cells of another organism"/>
    <property type="evidence" value="ECO:0007669"/>
    <property type="project" value="UniProtKB-KW"/>
</dbReference>
<evidence type="ECO:0000256" key="1">
    <source>
        <dbReference type="ARBA" id="ARBA00022529"/>
    </source>
</evidence>
<keyword evidence="2" id="KW-0081">Bacteriolytic enzyme</keyword>
<organism evidence="7 8">
    <name type="scientific">Porphyromonas catoniae ATCC 51270</name>
    <dbReference type="NCBI Taxonomy" id="887901"/>
    <lineage>
        <taxon>Bacteria</taxon>
        <taxon>Pseudomonadati</taxon>
        <taxon>Bacteroidota</taxon>
        <taxon>Bacteroidia</taxon>
        <taxon>Bacteroidales</taxon>
        <taxon>Porphyromonadaceae</taxon>
        <taxon>Porphyromonas</taxon>
    </lineage>
</organism>
<dbReference type="Pfam" id="PF01832">
    <property type="entry name" value="Glucosaminidase"/>
    <property type="match status" value="1"/>
</dbReference>
<dbReference type="CDD" id="cd00118">
    <property type="entry name" value="LysM"/>
    <property type="match status" value="1"/>
</dbReference>
<dbReference type="InterPro" id="IPR051056">
    <property type="entry name" value="Glycosyl_Hydrolase_73"/>
</dbReference>
<dbReference type="PANTHER" id="PTHR33308">
    <property type="entry name" value="PEPTIDOGLYCAN HYDROLASE FLGJ"/>
    <property type="match status" value="1"/>
</dbReference>
<keyword evidence="8" id="KW-1185">Reference proteome</keyword>
<proteinExistence type="predicted"/>
<evidence type="ECO:0000256" key="3">
    <source>
        <dbReference type="ARBA" id="ARBA00022801"/>
    </source>
</evidence>
<keyword evidence="5" id="KW-0472">Membrane</keyword>
<evidence type="ECO:0000259" key="6">
    <source>
        <dbReference type="PROSITE" id="PS51782"/>
    </source>
</evidence>
<dbReference type="GO" id="GO:0042742">
    <property type="term" value="P:defense response to bacterium"/>
    <property type="evidence" value="ECO:0007669"/>
    <property type="project" value="UniProtKB-KW"/>
</dbReference>
<feature type="transmembrane region" description="Helical" evidence="5">
    <location>
        <begin position="12"/>
        <end position="30"/>
    </location>
</feature>
<protein>
    <recommendedName>
        <fullName evidence="4">Peptidoglycan hydrolase</fullName>
    </recommendedName>
</protein>
<feature type="transmembrane region" description="Helical" evidence="5">
    <location>
        <begin position="50"/>
        <end position="68"/>
    </location>
</feature>
<dbReference type="SUPFAM" id="SSF54106">
    <property type="entry name" value="LysM domain"/>
    <property type="match status" value="1"/>
</dbReference>
<evidence type="ECO:0000256" key="4">
    <source>
        <dbReference type="ARBA" id="ARBA00032108"/>
    </source>
</evidence>
<dbReference type="Pfam" id="PF01476">
    <property type="entry name" value="LysM"/>
    <property type="match status" value="2"/>
</dbReference>
<accession>Z4WTD9</accession>
<evidence type="ECO:0000313" key="7">
    <source>
        <dbReference type="EMBL" id="EWC92097.1"/>
    </source>
</evidence>
<reference evidence="7 8" key="1">
    <citation type="submission" date="2014-01" db="EMBL/GenBank/DDBJ databases">
        <authorList>
            <person name="Durkin A.S."/>
            <person name="McCorrison J."/>
            <person name="Torralba M."/>
            <person name="Gillis M."/>
            <person name="Haft D.H."/>
            <person name="Methe B."/>
            <person name="Sutton G."/>
            <person name="Nelson K.E."/>
        </authorList>
    </citation>
    <scope>NUCLEOTIDE SEQUENCE [LARGE SCALE GENOMIC DNA]</scope>
    <source>
        <strain evidence="7 8">ATCC 51270</strain>
    </source>
</reference>
<keyword evidence="5" id="KW-1133">Transmembrane helix</keyword>
<evidence type="ECO:0000256" key="5">
    <source>
        <dbReference type="SAM" id="Phobius"/>
    </source>
</evidence>
<dbReference type="InterPro" id="IPR018392">
    <property type="entry name" value="LysM"/>
</dbReference>
<dbReference type="Proteomes" id="UP000023482">
    <property type="component" value="Unassembled WGS sequence"/>
</dbReference>
<keyword evidence="5" id="KW-0812">Transmembrane</keyword>
<feature type="domain" description="LysM" evidence="6">
    <location>
        <begin position="313"/>
        <end position="357"/>
    </location>
</feature>
<dbReference type="InterPro" id="IPR002901">
    <property type="entry name" value="MGlyc_endo_b_GlcNAc-like_dom"/>
</dbReference>